<feature type="compositionally biased region" description="Basic and acidic residues" evidence="1">
    <location>
        <begin position="405"/>
        <end position="428"/>
    </location>
</feature>
<sequence>MSKKHAPKYENLRPVIETGHFRGEDELQKFSVDEAFKEINSLGKQSLTERDKKSRMECNSDYTTSDINEELIMKMNELLSQPIPIDSDVESSTEQNLKPGTQNLNQYCLSPSLISADTKPSSKTLSVLQLRQDEKAKEESTTQRRLAKYPEFSEASLQKQQSADLVVIAVANLSNEIHGLTDIEFEQMMPETKADSELTSKHFTTSVGNTKDFVVAQRRVRKKVPVAHLFKDKEMSYESPNWQMSFSGSPAKKGVETSIQQQNSSMFSTEEINLHISNVDDAATEQEPTINVDGLISNRKIQHKNEDEMKNSEHLENDGVSDGNIGRRMVSTEEKLNDSIKSDELVKGPIPRKSSIEKVRSSYLARQRIRDMKNSERTSLSPTRNDRSSEINWQRQQGGNVSDTSVDRKSRSPKHETFNGGDTEKNDHVAKTGVQRLRKSTVVHSCSRTPEFDECELVWIAGVESPSEYYLLLNTEKVGADWKVYKDQNETKRSLRKDTKKHAEDVTAYIEKSNDDNTLNSWKRNRTDEINQRNGEVTKLFKEPELEEDEVVVHPNLLRKNLPKSGRKQETRVEDDRQSRTRREQSVASEVDKASGKSDDLIVMDDKATYDDDYESTKSKSISRQFEELTQSFNDDVVLDENKVAVEEKLNLIRGPEEKLTFKKRHFRFSHDKEKGSNELAVTAPSQDLSKMVSNKGDSQSTQKALKPSEHDEQLVDTSSSSKPLIVQKVEKAGGKQPKKTTEASLTRNSGNGEFQKYRGLEDSKATIITERGQLSSKEASLLPKKESVLKQSSTGDNIGETSDMPSTETHGCSSITQSTIAHTPQTDILVNEANETKNGKENEPNVARKRDQAESEYKQKAETPVGKYLHQTGMKKSENGISQMQKSELADLPTTTSTRPNTSESSTSIHDSLSEKNTVRVSEQSKLGNKCSCAIQNRDEQCRTCEMHTSMKDEKKLKAFSDVVGDKIIIQHEDQKPIKQPMGSSIKLHDEEKIEEVTKSSKLEHHKRISKMNDEALAKKDMNDTMRQNRGEGSLKDVNTKKDEQLTKTKDTAQSKDEKTRMQMDENVHGNMITVSGKTDSQGLEHMKPTNSMTAENHKNVGLRAPNVVCVSTQCDFGEIDRNSFLPNGGQTTLFGMTAKVREQLLTRPNYKDKTTMTEPEYKPVVETNRVEKADGIPNLRESFQKLAYPLDFTNKTDQTGKYDMQTPLPLPRVIRTFKTSENETRNESDRKEIFGSDVNTRTRDFEWKGDELDYNSLYRTQSHMNTTVRGLQPHVKGQNILKNDQLSSKNSARTAVPISPMRDLQLNPGGGRDKQIEDQSFVSVERLVHQFNTQDSLDDEGINPYKRDHPKKYTPTEQVRAETHQPFSEETSKETPRQYGSQEYLSGGRFSYLKCLRKWQIRPVDDDEKKEPVPPSNDPLGSTWHPISPEKRPIALLRKDEELDPNSIQFKNVKELANKYQQVNIGSNSPRMYETPQHASSPAKLNSGDLLPSDNVDSYKYIVQPKQQIIQETVEHWDQDEEGRLAFEYQSFPFRSRQPLDRITINDQPMVADFETSQRTESASAPRTREGQKSIDTDQARALYSYKGRQAELKIDSDESEWIGTDSRSKPVMNKRYTEHAVESNLPEIAWGLPAPFTILSDVNSSAPPLLTNTMGTGVDQINAENSLDNSSSSQRRIVGKLTEAQKSPWKGSNYPTRDIARQRYLQRGKVSSTMNTPPSVRSPNETSSMPSRSSNPTAQHLYSSTPSFTAKARNFSDGRAMVKSESATEWKSFRRPFYRSAEQLNDDRTFETGHQHSIQKFYSSKEHLGSAADQQSSNANRRGEHQTAGKCLTPVHLKDTDSSKAVVQWGIPQSQRPKSQNLEREQPFLHKNVDPNNDSHVVDALDHQALRKPTRGTVFAEWAHGRIGSEWISMPRRYSKGSRMNRGGIAHLKAWHSTGSLIQNRNTERRKFKWSKVQVPASGKEGAPTWRWQKTSSISNITGKTSLAQASSPQGYPHKPTDGHTQWNSQRSRNLQQANEISKLPQTFKTIGQDVSSEKAFNQTIQSARSTKNLTEEVPDENVEHYELPTIQDRIKKFQSKYSSRNQRLSRWKPATATYHRRDATAVHASLSILSPKTSIHGQPKQITSVPPDNSTALSPHMDSDADERRRSEQIQTANEYRTNSMLFDEDDGTAGKLDESRLIWTRPVPMPLFPYGTRKSSSDTNTTSPVEK</sequence>
<evidence type="ECO:0000313" key="2">
    <source>
        <dbReference type="EMBL" id="MFH4981387.1"/>
    </source>
</evidence>
<feature type="compositionally biased region" description="Polar residues" evidence="1">
    <location>
        <begin position="1557"/>
        <end position="1567"/>
    </location>
</feature>
<feature type="compositionally biased region" description="Polar residues" evidence="1">
    <location>
        <begin position="894"/>
        <end position="912"/>
    </location>
</feature>
<feature type="region of interest" description="Disordered" evidence="1">
    <location>
        <begin position="367"/>
        <end position="428"/>
    </location>
</feature>
<feature type="compositionally biased region" description="Polar residues" evidence="1">
    <location>
        <begin position="684"/>
        <end position="704"/>
    </location>
</feature>
<feature type="region of interest" description="Disordered" evidence="1">
    <location>
        <begin position="891"/>
        <end position="924"/>
    </location>
</feature>
<keyword evidence="3" id="KW-1185">Reference proteome</keyword>
<feature type="compositionally biased region" description="Polar residues" evidence="1">
    <location>
        <begin position="1665"/>
        <end position="1678"/>
    </location>
</feature>
<feature type="compositionally biased region" description="Polar residues" evidence="1">
    <location>
        <begin position="2202"/>
        <end position="2216"/>
    </location>
</feature>
<feature type="region of interest" description="Disordered" evidence="1">
    <location>
        <begin position="1023"/>
        <end position="1060"/>
    </location>
</feature>
<feature type="region of interest" description="Disordered" evidence="1">
    <location>
        <begin position="1334"/>
        <end position="1384"/>
    </location>
</feature>
<feature type="region of interest" description="Disordered" evidence="1">
    <location>
        <begin position="1991"/>
        <end position="2010"/>
    </location>
</feature>
<feature type="region of interest" description="Disordered" evidence="1">
    <location>
        <begin position="2192"/>
        <end position="2216"/>
    </location>
</feature>
<evidence type="ECO:0000313" key="3">
    <source>
        <dbReference type="Proteomes" id="UP001608902"/>
    </source>
</evidence>
<feature type="compositionally biased region" description="Basic and acidic residues" evidence="1">
    <location>
        <begin position="835"/>
        <end position="862"/>
    </location>
</feature>
<feature type="compositionally biased region" description="Polar residues" evidence="1">
    <location>
        <begin position="2118"/>
        <end position="2141"/>
    </location>
</feature>
<feature type="compositionally biased region" description="Basic and acidic residues" evidence="1">
    <location>
        <begin position="756"/>
        <end position="765"/>
    </location>
</feature>
<feature type="compositionally biased region" description="Polar residues" evidence="1">
    <location>
        <begin position="743"/>
        <end position="753"/>
    </location>
</feature>
<feature type="region of interest" description="Disordered" evidence="1">
    <location>
        <begin position="673"/>
        <end position="872"/>
    </location>
</feature>
<evidence type="ECO:0000256" key="1">
    <source>
        <dbReference type="SAM" id="MobiDB-lite"/>
    </source>
</evidence>
<dbReference type="EMBL" id="JBGFUD010007108">
    <property type="protein sequence ID" value="MFH4981387.1"/>
    <property type="molecule type" value="Genomic_DNA"/>
</dbReference>
<accession>A0ABD6EQF4</accession>
<dbReference type="Proteomes" id="UP001608902">
    <property type="component" value="Unassembled WGS sequence"/>
</dbReference>
<feature type="compositionally biased region" description="Basic and acidic residues" evidence="1">
    <location>
        <begin position="567"/>
        <end position="598"/>
    </location>
</feature>
<feature type="compositionally biased region" description="Basic and acidic residues" evidence="1">
    <location>
        <begin position="2145"/>
        <end position="2156"/>
    </location>
</feature>
<reference evidence="2 3" key="1">
    <citation type="submission" date="2024-08" db="EMBL/GenBank/DDBJ databases">
        <title>Gnathostoma spinigerum genome.</title>
        <authorList>
            <person name="Gonzalez-Bertolin B."/>
            <person name="Monzon S."/>
            <person name="Zaballos A."/>
            <person name="Jimenez P."/>
            <person name="Dekumyoy P."/>
            <person name="Varona S."/>
            <person name="Cuesta I."/>
            <person name="Sumanam S."/>
            <person name="Adisakwattana P."/>
            <person name="Gasser R.B."/>
            <person name="Hernandez-Gonzalez A."/>
            <person name="Young N.D."/>
            <person name="Perteguer M.J."/>
        </authorList>
    </citation>
    <scope>NUCLEOTIDE SEQUENCE [LARGE SCALE GENOMIC DNA]</scope>
    <source>
        <strain evidence="2">AL3</strain>
        <tissue evidence="2">Liver</tissue>
    </source>
</reference>
<protein>
    <submittedName>
        <fullName evidence="2">Uncharacterized protein</fullName>
    </submittedName>
</protein>
<feature type="compositionally biased region" description="Polar residues" evidence="1">
    <location>
        <begin position="790"/>
        <end position="829"/>
    </location>
</feature>
<name>A0ABD6EQF4_9BILA</name>
<feature type="region of interest" description="Disordered" evidence="1">
    <location>
        <begin position="1557"/>
        <end position="1577"/>
    </location>
</feature>
<feature type="region of interest" description="Disordered" evidence="1">
    <location>
        <begin position="1284"/>
        <end position="1317"/>
    </location>
</feature>
<feature type="region of interest" description="Disordered" evidence="1">
    <location>
        <begin position="1469"/>
        <end position="1492"/>
    </location>
</feature>
<proteinExistence type="predicted"/>
<organism evidence="2 3">
    <name type="scientific">Gnathostoma spinigerum</name>
    <dbReference type="NCBI Taxonomy" id="75299"/>
    <lineage>
        <taxon>Eukaryota</taxon>
        <taxon>Metazoa</taxon>
        <taxon>Ecdysozoa</taxon>
        <taxon>Nematoda</taxon>
        <taxon>Chromadorea</taxon>
        <taxon>Rhabditida</taxon>
        <taxon>Spirurina</taxon>
        <taxon>Gnathostomatomorpha</taxon>
        <taxon>Gnathostomatoidea</taxon>
        <taxon>Gnathostomatidae</taxon>
        <taxon>Gnathostoma</taxon>
    </lineage>
</organism>
<feature type="region of interest" description="Disordered" evidence="1">
    <location>
        <begin position="1665"/>
        <end position="1749"/>
    </location>
</feature>
<feature type="region of interest" description="Disordered" evidence="1">
    <location>
        <begin position="2118"/>
        <end position="2177"/>
    </location>
</feature>
<feature type="compositionally biased region" description="Polar residues" evidence="1">
    <location>
        <begin position="390"/>
        <end position="404"/>
    </location>
</feature>
<feature type="region of interest" description="Disordered" evidence="1">
    <location>
        <begin position="1407"/>
        <end position="1430"/>
    </location>
</feature>
<feature type="compositionally biased region" description="Polar residues" evidence="1">
    <location>
        <begin position="1284"/>
        <end position="1295"/>
    </location>
</feature>
<feature type="region of interest" description="Disordered" evidence="1">
    <location>
        <begin position="1807"/>
        <end position="1833"/>
    </location>
</feature>
<gene>
    <name evidence="2" type="ORF">AB6A40_008096</name>
</gene>
<feature type="compositionally biased region" description="Polar residues" evidence="1">
    <location>
        <begin position="1712"/>
        <end position="1749"/>
    </location>
</feature>
<feature type="region of interest" description="Disordered" evidence="1">
    <location>
        <begin position="557"/>
        <end position="598"/>
    </location>
</feature>
<comment type="caution">
    <text evidence="2">The sequence shown here is derived from an EMBL/GenBank/DDBJ whole genome shotgun (WGS) entry which is preliminary data.</text>
</comment>
<feature type="compositionally biased region" description="Polar residues" evidence="1">
    <location>
        <begin position="2157"/>
        <end position="2169"/>
    </location>
</feature>